<evidence type="ECO:0000256" key="1">
    <source>
        <dbReference type="SAM" id="MobiDB-lite"/>
    </source>
</evidence>
<dbReference type="PANTHER" id="PTHR47331:SF7">
    <property type="match status" value="1"/>
</dbReference>
<evidence type="ECO:0008006" key="4">
    <source>
        <dbReference type="Google" id="ProtNLM"/>
    </source>
</evidence>
<dbReference type="Proteomes" id="UP001558613">
    <property type="component" value="Unassembled WGS sequence"/>
</dbReference>
<protein>
    <recommendedName>
        <fullName evidence="4">Reverse transcriptase/retrotransposon-derived protein RNase H-like domain-containing protein</fullName>
    </recommendedName>
</protein>
<name>A0ABR3NGD7_9TELE</name>
<sequence>MTIPTVFFKKVAHAHIAKNCNTVITCAECKSDNHTEALHPGPSPWKAKPYPPTSDNGREGEDSQPSQEAVSSSCTEVCGNGVSARACSKICLVKVYPQGHRESATKVYVIIDKQSNKSHARSDFFEIFNDKSPPSPYTLKTFGRRACGYMIESLDEKTCIPLPLLIECNKLPNNRSEIPMPNAAFYHPHLKGIANEIPPLDPKVEILLLLGRDILRIHKIHKQINGPSNAPFAQKLDLGWVVIGDVCLGTAHRPSSVNAFETYILENGRPSYLPPCCSCLHVKDPTQSYSSLHFPLPQRPATQTAPPPCRDKTSLSVFACTDKDHMLAPSIEDLKFIKIMDNEVFKDDTQRWVAPLPFRSPRRQLANNRDYAMKRGISWNIPTDTFTFQVQIDDKPFTRRGVLSTINSIFDPLGFLSPVTIQGRSLLRELSMDKRDWDEPLPENQRAEWIKWKSSLQCLQIPRCYISLSPSAADTRELCVFADTSTKAIAAVAYLKVTDINGYTEVGFVLGKSNLAPVKETPFPKLELCAAVLAVNMSRV</sequence>
<dbReference type="EMBL" id="JAYMGO010000004">
    <property type="protein sequence ID" value="KAL1276032.1"/>
    <property type="molecule type" value="Genomic_DNA"/>
</dbReference>
<feature type="region of interest" description="Disordered" evidence="1">
    <location>
        <begin position="35"/>
        <end position="66"/>
    </location>
</feature>
<accession>A0ABR3NGD7</accession>
<keyword evidence="3" id="KW-1185">Reference proteome</keyword>
<dbReference type="PANTHER" id="PTHR47331">
    <property type="entry name" value="PHD-TYPE DOMAIN-CONTAINING PROTEIN"/>
    <property type="match status" value="1"/>
</dbReference>
<dbReference type="Pfam" id="PF05380">
    <property type="entry name" value="Peptidase_A17"/>
    <property type="match status" value="1"/>
</dbReference>
<comment type="caution">
    <text evidence="2">The sequence shown here is derived from an EMBL/GenBank/DDBJ whole genome shotgun (WGS) entry which is preliminary data.</text>
</comment>
<dbReference type="InterPro" id="IPR008042">
    <property type="entry name" value="Retrotrans_Pao"/>
</dbReference>
<evidence type="ECO:0000313" key="2">
    <source>
        <dbReference type="EMBL" id="KAL1276032.1"/>
    </source>
</evidence>
<reference evidence="2 3" key="1">
    <citation type="submission" date="2023-09" db="EMBL/GenBank/DDBJ databases">
        <authorList>
            <person name="Wang M."/>
        </authorList>
    </citation>
    <scope>NUCLEOTIDE SEQUENCE [LARGE SCALE GENOMIC DNA]</scope>
    <source>
        <strain evidence="2">GT-2023</strain>
        <tissue evidence="2">Liver</tissue>
    </source>
</reference>
<gene>
    <name evidence="2" type="ORF">QQF64_035655</name>
</gene>
<proteinExistence type="predicted"/>
<evidence type="ECO:0000313" key="3">
    <source>
        <dbReference type="Proteomes" id="UP001558613"/>
    </source>
</evidence>
<organism evidence="2 3">
    <name type="scientific">Cirrhinus molitorella</name>
    <name type="common">mud carp</name>
    <dbReference type="NCBI Taxonomy" id="172907"/>
    <lineage>
        <taxon>Eukaryota</taxon>
        <taxon>Metazoa</taxon>
        <taxon>Chordata</taxon>
        <taxon>Craniata</taxon>
        <taxon>Vertebrata</taxon>
        <taxon>Euteleostomi</taxon>
        <taxon>Actinopterygii</taxon>
        <taxon>Neopterygii</taxon>
        <taxon>Teleostei</taxon>
        <taxon>Ostariophysi</taxon>
        <taxon>Cypriniformes</taxon>
        <taxon>Cyprinidae</taxon>
        <taxon>Labeoninae</taxon>
        <taxon>Labeonini</taxon>
        <taxon>Cirrhinus</taxon>
    </lineage>
</organism>